<dbReference type="RefSeq" id="WP_156169386.1">
    <property type="nucleotide sequence ID" value="NZ_KB902277.1"/>
</dbReference>
<proteinExistence type="predicted"/>
<dbReference type="STRING" id="1123501.Wenmar_02466"/>
<gene>
    <name evidence="2" type="ORF">Wenmar_02466</name>
</gene>
<comment type="caution">
    <text evidence="2">The sequence shown here is derived from an EMBL/GenBank/DDBJ whole genome shotgun (WGS) entry which is preliminary data.</text>
</comment>
<protein>
    <submittedName>
        <fullName evidence="2">Uncharacterized protein</fullName>
    </submittedName>
</protein>
<keyword evidence="1" id="KW-0812">Transmembrane</keyword>
<dbReference type="EMBL" id="AONG01000012">
    <property type="protein sequence ID" value="KIQ68740.1"/>
    <property type="molecule type" value="Genomic_DNA"/>
</dbReference>
<organism evidence="2 3">
    <name type="scientific">Wenxinia marina DSM 24838</name>
    <dbReference type="NCBI Taxonomy" id="1123501"/>
    <lineage>
        <taxon>Bacteria</taxon>
        <taxon>Pseudomonadati</taxon>
        <taxon>Pseudomonadota</taxon>
        <taxon>Alphaproteobacteria</taxon>
        <taxon>Rhodobacterales</taxon>
        <taxon>Roseobacteraceae</taxon>
        <taxon>Wenxinia</taxon>
    </lineage>
</organism>
<sequence length="113" mass="11639">MNPSILLPCRMGMAMVCASCAVLFLGSRSLQGPAEIAIGAMLAVAGIWLLFGVRTRVMAVIATVLISGHAVLVGAATPVPDAMPLLAAVLSLPLALFGGGPFALYSKGWREIF</sequence>
<keyword evidence="1" id="KW-0472">Membrane</keyword>
<evidence type="ECO:0000313" key="2">
    <source>
        <dbReference type="EMBL" id="KIQ68740.1"/>
    </source>
</evidence>
<reference evidence="2 3" key="1">
    <citation type="submission" date="2013-01" db="EMBL/GenBank/DDBJ databases">
        <authorList>
            <person name="Fiebig A."/>
            <person name="Goeker M."/>
            <person name="Klenk H.-P.P."/>
        </authorList>
    </citation>
    <scope>NUCLEOTIDE SEQUENCE [LARGE SCALE GENOMIC DNA]</scope>
    <source>
        <strain evidence="2 3">DSM 24838</strain>
    </source>
</reference>
<dbReference type="AlphaFoldDB" id="A0A0D0NKA5"/>
<dbReference type="Proteomes" id="UP000035100">
    <property type="component" value="Unassembled WGS sequence"/>
</dbReference>
<keyword evidence="1" id="KW-1133">Transmembrane helix</keyword>
<feature type="transmembrane region" description="Helical" evidence="1">
    <location>
        <begin position="36"/>
        <end position="53"/>
    </location>
</feature>
<feature type="transmembrane region" description="Helical" evidence="1">
    <location>
        <begin position="12"/>
        <end position="30"/>
    </location>
</feature>
<evidence type="ECO:0000256" key="1">
    <source>
        <dbReference type="SAM" id="Phobius"/>
    </source>
</evidence>
<feature type="transmembrane region" description="Helical" evidence="1">
    <location>
        <begin position="60"/>
        <end position="79"/>
    </location>
</feature>
<feature type="transmembrane region" description="Helical" evidence="1">
    <location>
        <begin position="85"/>
        <end position="105"/>
    </location>
</feature>
<evidence type="ECO:0000313" key="3">
    <source>
        <dbReference type="Proteomes" id="UP000035100"/>
    </source>
</evidence>
<name>A0A0D0NKA5_9RHOB</name>
<accession>A0A0D0NKA5</accession>
<keyword evidence="3" id="KW-1185">Reference proteome</keyword>
<dbReference type="OrthoDB" id="7859306at2"/>